<dbReference type="Proteomes" id="UP000768163">
    <property type="component" value="Unassembled WGS sequence"/>
</dbReference>
<dbReference type="EMBL" id="JAACVF010000006">
    <property type="protein sequence ID" value="NCN64504.1"/>
    <property type="molecule type" value="Genomic_DNA"/>
</dbReference>
<name>A0A8J7YTK8_9ARCH</name>
<gene>
    <name evidence="2" type="ORF">GW779_00375</name>
    <name evidence="1" type="ORF">GW910_00265</name>
</gene>
<protein>
    <submittedName>
        <fullName evidence="2">Uncharacterized protein</fullName>
    </submittedName>
</protein>
<dbReference type="EMBL" id="JAACQH010000006">
    <property type="protein sequence ID" value="NCS90869.1"/>
    <property type="molecule type" value="Genomic_DNA"/>
</dbReference>
<evidence type="ECO:0000313" key="1">
    <source>
        <dbReference type="EMBL" id="NCN64504.1"/>
    </source>
</evidence>
<evidence type="ECO:0000313" key="3">
    <source>
        <dbReference type="Proteomes" id="UP000738826"/>
    </source>
</evidence>
<dbReference type="AlphaFoldDB" id="A0A8J7YTK8"/>
<sequence>MTNIVITGNEEITSRIKELLKNIINLDTDTFSKDINLEKAALVTPLSILPLAAKITKKMNKNQELNIIYPASLAGYYSGSYLKSIKFPKGSDQYLLNQNSSYIPILHLNLQNKEQEKVAERGPRQYVSLL</sequence>
<proteinExistence type="predicted"/>
<dbReference type="Proteomes" id="UP000738826">
    <property type="component" value="Unassembled WGS sequence"/>
</dbReference>
<accession>A0A8J7YTK8</accession>
<comment type="caution">
    <text evidence="2">The sequence shown here is derived from an EMBL/GenBank/DDBJ whole genome shotgun (WGS) entry which is preliminary data.</text>
</comment>
<reference evidence="2" key="1">
    <citation type="submission" date="2019-11" db="EMBL/GenBank/DDBJ databases">
        <title>Lipid analysis of CO2-rich subsurface aquifers suggests an autotrophy-based deep biosphere with lysolipids enriched in CPR bacteria.</title>
        <authorList>
            <person name="Probst A.J."/>
            <person name="Elling F.J."/>
            <person name="Castelle C.J."/>
            <person name="Zhu Q."/>
            <person name="Elvert M."/>
            <person name="Birarda G."/>
            <person name="Holman H.-Y."/>
            <person name="Lane K.R."/>
            <person name="Ladd B."/>
            <person name="Ryan M.C."/>
            <person name="Woyke T."/>
            <person name="Hinrichs K.-U."/>
            <person name="Banfield J.F."/>
        </authorList>
    </citation>
    <scope>NUCLEOTIDE SEQUENCE</scope>
    <source>
        <strain evidence="1">CG_2015-01_33_1645</strain>
        <strain evidence="2">CG_2015-04_33_537</strain>
    </source>
</reference>
<evidence type="ECO:0000313" key="2">
    <source>
        <dbReference type="EMBL" id="NCS90869.1"/>
    </source>
</evidence>
<organism evidence="2 3">
    <name type="scientific">Candidatus Altarchaeum hamiconexum</name>
    <dbReference type="NCBI Taxonomy" id="1803513"/>
    <lineage>
        <taxon>Archaea</taxon>
        <taxon>Candidatus Altarchaeota</taxon>
        <taxon>Candidatus Altiarchaeia</taxon>
        <taxon>Candidatus Altarchaeales</taxon>
        <taxon>Candidatus Altarchaeaceae</taxon>
        <taxon>Candidatus Altarchaeum</taxon>
    </lineage>
</organism>